<evidence type="ECO:0000313" key="2">
    <source>
        <dbReference type="Proteomes" id="UP000823388"/>
    </source>
</evidence>
<comment type="caution">
    <text evidence="1">The sequence shown here is derived from an EMBL/GenBank/DDBJ whole genome shotgun (WGS) entry which is preliminary data.</text>
</comment>
<dbReference type="Proteomes" id="UP000823388">
    <property type="component" value="Chromosome 6K"/>
</dbReference>
<gene>
    <name evidence="1" type="ORF">PVAP13_6KG332100</name>
</gene>
<name>A0A8T0RF45_PANVG</name>
<reference evidence="1" key="1">
    <citation type="submission" date="2020-05" db="EMBL/GenBank/DDBJ databases">
        <title>WGS assembly of Panicum virgatum.</title>
        <authorList>
            <person name="Lovell J.T."/>
            <person name="Jenkins J."/>
            <person name="Shu S."/>
            <person name="Juenger T.E."/>
            <person name="Schmutz J."/>
        </authorList>
    </citation>
    <scope>NUCLEOTIDE SEQUENCE</scope>
    <source>
        <strain evidence="1">AP13</strain>
    </source>
</reference>
<protein>
    <submittedName>
        <fullName evidence="1">Uncharacterized protein</fullName>
    </submittedName>
</protein>
<accession>A0A8T0RF45</accession>
<dbReference type="EMBL" id="CM029047">
    <property type="protein sequence ID" value="KAG2584652.1"/>
    <property type="molecule type" value="Genomic_DNA"/>
</dbReference>
<keyword evidence="2" id="KW-1185">Reference proteome</keyword>
<sequence>MVYEKCHSSNFFWGGGQIIVIFSQAREHDEPPERLEPELFFLLLLGIQCASCDHVHARAVQDQQHHKCNHAAQETATVEANSKLSGGTSE</sequence>
<proteinExistence type="predicted"/>
<organism evidence="1 2">
    <name type="scientific">Panicum virgatum</name>
    <name type="common">Blackwell switchgrass</name>
    <dbReference type="NCBI Taxonomy" id="38727"/>
    <lineage>
        <taxon>Eukaryota</taxon>
        <taxon>Viridiplantae</taxon>
        <taxon>Streptophyta</taxon>
        <taxon>Embryophyta</taxon>
        <taxon>Tracheophyta</taxon>
        <taxon>Spermatophyta</taxon>
        <taxon>Magnoliopsida</taxon>
        <taxon>Liliopsida</taxon>
        <taxon>Poales</taxon>
        <taxon>Poaceae</taxon>
        <taxon>PACMAD clade</taxon>
        <taxon>Panicoideae</taxon>
        <taxon>Panicodae</taxon>
        <taxon>Paniceae</taxon>
        <taxon>Panicinae</taxon>
        <taxon>Panicum</taxon>
        <taxon>Panicum sect. Hiantes</taxon>
    </lineage>
</organism>
<evidence type="ECO:0000313" key="1">
    <source>
        <dbReference type="EMBL" id="KAG2584652.1"/>
    </source>
</evidence>
<dbReference type="AlphaFoldDB" id="A0A8T0RF45"/>